<keyword evidence="3" id="KW-1185">Reference proteome</keyword>
<dbReference type="SUPFAM" id="SSF55804">
    <property type="entry name" value="Phoshotransferase/anion transport protein"/>
    <property type="match status" value="1"/>
</dbReference>
<reference evidence="2 3" key="1">
    <citation type="submission" date="2021-12" db="EMBL/GenBank/DDBJ databases">
        <title>Discovery of the Pendulisporaceae a myxobacterial family with distinct sporulation behavior and unique specialized metabolism.</title>
        <authorList>
            <person name="Garcia R."/>
            <person name="Popoff A."/>
            <person name="Bader C.D."/>
            <person name="Loehr J."/>
            <person name="Walesch S."/>
            <person name="Walt C."/>
            <person name="Boldt J."/>
            <person name="Bunk B."/>
            <person name="Haeckl F.J.F.P.J."/>
            <person name="Gunesch A.P."/>
            <person name="Birkelbach J."/>
            <person name="Nuebel U."/>
            <person name="Pietschmann T."/>
            <person name="Bach T."/>
            <person name="Mueller R."/>
        </authorList>
    </citation>
    <scope>NUCLEOTIDE SEQUENCE [LARGE SCALE GENOMIC DNA]</scope>
    <source>
        <strain evidence="2 3">MSr12523</strain>
    </source>
</reference>
<evidence type="ECO:0000313" key="3">
    <source>
        <dbReference type="Proteomes" id="UP001379533"/>
    </source>
</evidence>
<dbReference type="InterPro" id="IPR016152">
    <property type="entry name" value="PTrfase/Anion_transptr"/>
</dbReference>
<protein>
    <submittedName>
        <fullName evidence="2">PTS sugar transporter subunit IIA</fullName>
    </submittedName>
</protein>
<dbReference type="InterPro" id="IPR051541">
    <property type="entry name" value="PTS_SugarTrans_NitroReg"/>
</dbReference>
<dbReference type="PANTHER" id="PTHR47738">
    <property type="entry name" value="PTS SYSTEM FRUCTOSE-LIKE EIIA COMPONENT-RELATED"/>
    <property type="match status" value="1"/>
</dbReference>
<evidence type="ECO:0000259" key="1">
    <source>
        <dbReference type="PROSITE" id="PS51094"/>
    </source>
</evidence>
<gene>
    <name evidence="2" type="ORF">LZC95_31850</name>
</gene>
<keyword evidence="2" id="KW-0813">Transport</keyword>
<dbReference type="PROSITE" id="PS00372">
    <property type="entry name" value="PTS_EIIA_TYPE_2_HIS"/>
    <property type="match status" value="1"/>
</dbReference>
<dbReference type="Pfam" id="PF00359">
    <property type="entry name" value="PTS_EIIA_2"/>
    <property type="match status" value="1"/>
</dbReference>
<keyword evidence="2" id="KW-0762">Sugar transport</keyword>
<dbReference type="InterPro" id="IPR002178">
    <property type="entry name" value="PTS_EIIA_type-2_dom"/>
</dbReference>
<name>A0ABZ2JX24_9BACT</name>
<proteinExistence type="predicted"/>
<dbReference type="RefSeq" id="WP_394841654.1">
    <property type="nucleotide sequence ID" value="NZ_CP089982.1"/>
</dbReference>
<dbReference type="CDD" id="cd00211">
    <property type="entry name" value="PTS_IIA_fru"/>
    <property type="match status" value="1"/>
</dbReference>
<dbReference type="Gene3D" id="3.40.930.10">
    <property type="entry name" value="Mannitol-specific EII, Chain A"/>
    <property type="match status" value="1"/>
</dbReference>
<sequence length="158" mass="16988">MRLTDLLSAERVCVRRGNETVSSKKEALALLADLLADGSQPAIPRDTIESILTEREKLQSTGIGDGVAIPHGAVAELDRQCAALLIVPDGIDFDAIDGEKANLLFSVITPKRATGEHLKTLARISRLLRNRGFRERLLAAEDGRAAFELIASEEGGTS</sequence>
<feature type="domain" description="PTS EIIA type-2" evidence="1">
    <location>
        <begin position="5"/>
        <end position="153"/>
    </location>
</feature>
<evidence type="ECO:0000313" key="2">
    <source>
        <dbReference type="EMBL" id="WXA91035.1"/>
    </source>
</evidence>
<dbReference type="PROSITE" id="PS51094">
    <property type="entry name" value="PTS_EIIA_TYPE_2"/>
    <property type="match status" value="1"/>
</dbReference>
<organism evidence="2 3">
    <name type="scientific">Pendulispora brunnea</name>
    <dbReference type="NCBI Taxonomy" id="2905690"/>
    <lineage>
        <taxon>Bacteria</taxon>
        <taxon>Pseudomonadati</taxon>
        <taxon>Myxococcota</taxon>
        <taxon>Myxococcia</taxon>
        <taxon>Myxococcales</taxon>
        <taxon>Sorangiineae</taxon>
        <taxon>Pendulisporaceae</taxon>
        <taxon>Pendulispora</taxon>
    </lineage>
</organism>
<dbReference type="PANTHER" id="PTHR47738:SF1">
    <property type="entry name" value="NITROGEN REGULATORY PROTEIN"/>
    <property type="match status" value="1"/>
</dbReference>
<dbReference type="Proteomes" id="UP001379533">
    <property type="component" value="Chromosome"/>
</dbReference>
<accession>A0ABZ2JX24</accession>
<dbReference type="EMBL" id="CP089982">
    <property type="protein sequence ID" value="WXA91035.1"/>
    <property type="molecule type" value="Genomic_DNA"/>
</dbReference>